<protein>
    <submittedName>
        <fullName evidence="1">TENA/THI-4/PQQC family</fullName>
    </submittedName>
</protein>
<dbReference type="InterPro" id="IPR016084">
    <property type="entry name" value="Haem_Oase-like_multi-hlx"/>
</dbReference>
<keyword evidence="2" id="KW-1185">Reference proteome</keyword>
<dbReference type="STRING" id="2070753.A0A3A2Z7M6"/>
<evidence type="ECO:0000313" key="1">
    <source>
        <dbReference type="EMBL" id="RJE17307.1"/>
    </source>
</evidence>
<dbReference type="SUPFAM" id="SSF48613">
    <property type="entry name" value="Heme oxygenase-like"/>
    <property type="match status" value="1"/>
</dbReference>
<dbReference type="Gene3D" id="1.20.910.10">
    <property type="entry name" value="Heme oxygenase-like"/>
    <property type="match status" value="1"/>
</dbReference>
<dbReference type="AlphaFoldDB" id="A0A3A2Z7M6"/>
<dbReference type="EMBL" id="MVGC01001189">
    <property type="protein sequence ID" value="RJE17307.1"/>
    <property type="molecule type" value="Genomic_DNA"/>
</dbReference>
<feature type="non-terminal residue" evidence="1">
    <location>
        <position position="1"/>
    </location>
</feature>
<dbReference type="Proteomes" id="UP000266188">
    <property type="component" value="Unassembled WGS sequence"/>
</dbReference>
<evidence type="ECO:0000313" key="2">
    <source>
        <dbReference type="Proteomes" id="UP000266188"/>
    </source>
</evidence>
<accession>A0A3A2Z7M6</accession>
<dbReference type="PANTHER" id="PTHR41813">
    <property type="entry name" value="REGULATOR PAB1642, PUTATIVE (AFU_ORTHOLOGUE AFUA_3G11955)-RELATED"/>
    <property type="match status" value="1"/>
</dbReference>
<sequence>CAGRGSLPKHLLSQWLSQDRLYAQTYLRFIGQLLSKIRLPSRNPDSSKPSAQTVLHRAVDVLIDALVNIRRELGFFESVAEEFGLDLTAVSPEDGMVLYTEEMGAGNGNPGGAGTESANNKSGCPLKGSEIDCPSTAAGACCGTTKTGFPGTTAGRGDPEKGCTIFFGPNRTTRAYIDLFMSAGSPG</sequence>
<dbReference type="InterPro" id="IPR053261">
    <property type="entry name" value="Polyketide-peptide_reg"/>
</dbReference>
<reference evidence="2" key="1">
    <citation type="submission" date="2017-02" db="EMBL/GenBank/DDBJ databases">
        <authorList>
            <person name="Tafer H."/>
            <person name="Lopandic K."/>
        </authorList>
    </citation>
    <scope>NUCLEOTIDE SEQUENCE [LARGE SCALE GENOMIC DNA]</scope>
    <source>
        <strain evidence="2">CBS 366.77</strain>
    </source>
</reference>
<proteinExistence type="predicted"/>
<name>A0A3A2Z7M6_9EURO</name>
<gene>
    <name evidence="1" type="ORF">PHISCL_10356</name>
</gene>
<organism evidence="1 2">
    <name type="scientific">Aspergillus sclerotialis</name>
    <dbReference type="NCBI Taxonomy" id="2070753"/>
    <lineage>
        <taxon>Eukaryota</taxon>
        <taxon>Fungi</taxon>
        <taxon>Dikarya</taxon>
        <taxon>Ascomycota</taxon>
        <taxon>Pezizomycotina</taxon>
        <taxon>Eurotiomycetes</taxon>
        <taxon>Eurotiomycetidae</taxon>
        <taxon>Eurotiales</taxon>
        <taxon>Aspergillaceae</taxon>
        <taxon>Aspergillus</taxon>
        <taxon>Aspergillus subgen. Polypaecilum</taxon>
    </lineage>
</organism>
<dbReference type="PANTHER" id="PTHR41813:SF2">
    <property type="entry name" value="REGULATOR PAB1642, PUTATIVE (AFU_ORTHOLOGUE AFUA_3G11955)-RELATED"/>
    <property type="match status" value="1"/>
</dbReference>
<feature type="non-terminal residue" evidence="1">
    <location>
        <position position="187"/>
    </location>
</feature>
<comment type="caution">
    <text evidence="1">The sequence shown here is derived from an EMBL/GenBank/DDBJ whole genome shotgun (WGS) entry which is preliminary data.</text>
</comment>
<dbReference type="OrthoDB" id="37730at2759"/>